<evidence type="ECO:0008006" key="5">
    <source>
        <dbReference type="Google" id="ProtNLM"/>
    </source>
</evidence>
<accession>A0A9P4WC58</accession>
<proteinExistence type="predicted"/>
<protein>
    <recommendedName>
        <fullName evidence="5">Vacuolar protein sorting-associated protein 62</fullName>
    </recommendedName>
</protein>
<gene>
    <name evidence="3" type="ORF">E8E13_003774</name>
</gene>
<evidence type="ECO:0000256" key="1">
    <source>
        <dbReference type="SAM" id="MobiDB-lite"/>
    </source>
</evidence>
<feature type="chain" id="PRO_5040142306" description="Vacuolar protein sorting-associated protein 62" evidence="2">
    <location>
        <begin position="22"/>
        <end position="341"/>
    </location>
</feature>
<evidence type="ECO:0000313" key="4">
    <source>
        <dbReference type="Proteomes" id="UP000801428"/>
    </source>
</evidence>
<comment type="caution">
    <text evidence="3">The sequence shown here is derived from an EMBL/GenBank/DDBJ whole genome shotgun (WGS) entry which is preliminary data.</text>
</comment>
<keyword evidence="2" id="KW-0732">Signal</keyword>
<dbReference type="AlphaFoldDB" id="A0A9P4WC58"/>
<dbReference type="OrthoDB" id="188042at2759"/>
<dbReference type="Pfam" id="PF06101">
    <property type="entry name" value="Vps62"/>
    <property type="match status" value="1"/>
</dbReference>
<evidence type="ECO:0000256" key="2">
    <source>
        <dbReference type="SAM" id="SignalP"/>
    </source>
</evidence>
<evidence type="ECO:0000313" key="3">
    <source>
        <dbReference type="EMBL" id="KAF3004099.1"/>
    </source>
</evidence>
<feature type="signal peptide" evidence="2">
    <location>
        <begin position="1"/>
        <end position="21"/>
    </location>
</feature>
<sequence>MGLYYCRQALLCLVAASFVGARPTQPQVRQLPSDIPEYVLKYAPILYLHSAETKFPTDLDTFLTHTTPKTNYTAVAGAPSPVTLLNLNSLGTDVYLTSNDDPTTNPAWLGGTAPDSNSVSAGNNSVIIINEKPNGSIDVFYFYFYAYNPGTKVLDISFLDFGYHVGDWEHTMLRFASANLPPEAMWYSQHANGQAFRYSSVEKDTDGIRPVAYVAKGSHANYAIPGAHSHVIPDLNLPFGALEDHTDKGKKWDTLSSSYVYRFNAASGAFTSYGDAPVDWLQWKGHWGDKAYPTSDPRQRKLFGQNKYGDGPTGPVDKQLNREKVCPDNGILCIVRSVLVP</sequence>
<organism evidence="3 4">
    <name type="scientific">Curvularia kusanoi</name>
    <name type="common">Cochliobolus kusanoi</name>
    <dbReference type="NCBI Taxonomy" id="90978"/>
    <lineage>
        <taxon>Eukaryota</taxon>
        <taxon>Fungi</taxon>
        <taxon>Dikarya</taxon>
        <taxon>Ascomycota</taxon>
        <taxon>Pezizomycotina</taxon>
        <taxon>Dothideomycetes</taxon>
        <taxon>Pleosporomycetidae</taxon>
        <taxon>Pleosporales</taxon>
        <taxon>Pleosporineae</taxon>
        <taxon>Pleosporaceae</taxon>
        <taxon>Curvularia</taxon>
    </lineage>
</organism>
<reference evidence="3" key="1">
    <citation type="submission" date="2019-04" db="EMBL/GenBank/DDBJ databases">
        <title>Sequencing of skin fungus with MAO and IRED activity.</title>
        <authorList>
            <person name="Marsaioli A.J."/>
            <person name="Bonatto J.M.C."/>
            <person name="Reis Junior O."/>
        </authorList>
    </citation>
    <scope>NUCLEOTIDE SEQUENCE</scope>
    <source>
        <strain evidence="3">30M1</strain>
    </source>
</reference>
<name>A0A9P4WC58_CURKU</name>
<dbReference type="PANTHER" id="PTHR48174">
    <property type="entry name" value="DUF946 FAMILY PROTEIN"/>
    <property type="match status" value="1"/>
</dbReference>
<dbReference type="InterPro" id="IPR009291">
    <property type="entry name" value="Vps62"/>
</dbReference>
<dbReference type="Proteomes" id="UP000801428">
    <property type="component" value="Unassembled WGS sequence"/>
</dbReference>
<keyword evidence="4" id="KW-1185">Reference proteome</keyword>
<dbReference type="PANTHER" id="PTHR48174:SF5">
    <property type="entry name" value="VACUOLAR PROTEIN SORTING-ASSOCIATED PROTEIN 62"/>
    <property type="match status" value="1"/>
</dbReference>
<dbReference type="EMBL" id="SWKU01000008">
    <property type="protein sequence ID" value="KAF3004099.1"/>
    <property type="molecule type" value="Genomic_DNA"/>
</dbReference>
<feature type="region of interest" description="Disordered" evidence="1">
    <location>
        <begin position="292"/>
        <end position="318"/>
    </location>
</feature>